<evidence type="ECO:0000259" key="2">
    <source>
        <dbReference type="PROSITE" id="PS50937"/>
    </source>
</evidence>
<dbReference type="InterPro" id="IPR009061">
    <property type="entry name" value="DNA-bd_dom_put_sf"/>
</dbReference>
<keyword evidence="4" id="KW-1185">Reference proteome</keyword>
<dbReference type="RefSeq" id="WP_269443958.1">
    <property type="nucleotide sequence ID" value="NZ_CP097463.1"/>
</dbReference>
<dbReference type="InterPro" id="IPR011990">
    <property type="entry name" value="TPR-like_helical_dom_sf"/>
</dbReference>
<dbReference type="PANTHER" id="PTHR30204">
    <property type="entry name" value="REDOX-CYCLING DRUG-SENSING TRANSCRIPTIONAL ACTIVATOR SOXR"/>
    <property type="match status" value="1"/>
</dbReference>
<gene>
    <name evidence="3" type="ORF">M6B22_01305</name>
</gene>
<evidence type="ECO:0000313" key="4">
    <source>
        <dbReference type="Proteomes" id="UP001164693"/>
    </source>
</evidence>
<proteinExistence type="predicted"/>
<dbReference type="EMBL" id="CP097463">
    <property type="protein sequence ID" value="WAX57419.1"/>
    <property type="molecule type" value="Genomic_DNA"/>
</dbReference>
<dbReference type="SUPFAM" id="SSF46955">
    <property type="entry name" value="Putative DNA-binding domain"/>
    <property type="match status" value="1"/>
</dbReference>
<sequence length="272" mass="30910">MDGLLSVGALARQAGLTAKALRHYDRIGLLRPDLVDAAGYRWYQPTQLAAARRIALLRGVDVPIDDVRRCLDDPDAVEAVLTSHRRRLEARLTRVQRDLHTLDHLITDGWERPMPTTAEPMQAEDERRLAASLFNRTWTLLEKEDRSRDEDDAMIHMAHASAHHWRQIGTPQNVARGEWQCSRVYAVLRRAEPCLHHAQRVLDICQENDLRDFDLAFAYEALARGHAVAGDAEQARAYTEQALAAAEDIAEADDRELLLTDLETIPGQTRFW</sequence>
<dbReference type="Proteomes" id="UP001164693">
    <property type="component" value="Chromosome"/>
</dbReference>
<dbReference type="Gene3D" id="1.10.1660.10">
    <property type="match status" value="1"/>
</dbReference>
<dbReference type="Gene3D" id="1.25.40.10">
    <property type="entry name" value="Tetratricopeptide repeat domain"/>
    <property type="match status" value="1"/>
</dbReference>
<evidence type="ECO:0000256" key="1">
    <source>
        <dbReference type="ARBA" id="ARBA00023125"/>
    </source>
</evidence>
<reference evidence="3" key="1">
    <citation type="submission" date="2022-05" db="EMBL/GenBank/DDBJ databases">
        <title>Jatrophihabitans sp. SB3-54 whole genome sequence.</title>
        <authorList>
            <person name="Suh M.K."/>
            <person name="Eom M.K."/>
            <person name="Kim J.S."/>
            <person name="Kim H.S."/>
            <person name="Do H.E."/>
            <person name="Shin Y.K."/>
            <person name="Lee J.-S."/>
        </authorList>
    </citation>
    <scope>NUCLEOTIDE SEQUENCE</scope>
    <source>
        <strain evidence="3">SB3-54</strain>
    </source>
</reference>
<dbReference type="InterPro" id="IPR047057">
    <property type="entry name" value="MerR_fam"/>
</dbReference>
<dbReference type="PANTHER" id="PTHR30204:SF97">
    <property type="entry name" value="MERR FAMILY REGULATORY PROTEIN"/>
    <property type="match status" value="1"/>
</dbReference>
<keyword evidence="1" id="KW-0238">DNA-binding</keyword>
<protein>
    <submittedName>
        <fullName evidence="3">MerR family transcriptional regulator</fullName>
    </submittedName>
</protein>
<dbReference type="PROSITE" id="PS50937">
    <property type="entry name" value="HTH_MERR_2"/>
    <property type="match status" value="1"/>
</dbReference>
<feature type="domain" description="HTH merR-type" evidence="2">
    <location>
        <begin position="4"/>
        <end position="73"/>
    </location>
</feature>
<name>A0ABY7K205_9ACTN</name>
<organism evidence="3 4">
    <name type="scientific">Jatrophihabitans cynanchi</name>
    <dbReference type="NCBI Taxonomy" id="2944128"/>
    <lineage>
        <taxon>Bacteria</taxon>
        <taxon>Bacillati</taxon>
        <taxon>Actinomycetota</taxon>
        <taxon>Actinomycetes</taxon>
        <taxon>Jatrophihabitantales</taxon>
        <taxon>Jatrophihabitantaceae</taxon>
        <taxon>Jatrophihabitans</taxon>
    </lineage>
</organism>
<evidence type="ECO:0000313" key="3">
    <source>
        <dbReference type="EMBL" id="WAX57419.1"/>
    </source>
</evidence>
<dbReference type="SUPFAM" id="SSF48452">
    <property type="entry name" value="TPR-like"/>
    <property type="match status" value="1"/>
</dbReference>
<accession>A0ABY7K205</accession>
<dbReference type="PROSITE" id="PS00552">
    <property type="entry name" value="HTH_MERR_1"/>
    <property type="match status" value="1"/>
</dbReference>
<dbReference type="Pfam" id="PF13411">
    <property type="entry name" value="MerR_1"/>
    <property type="match status" value="1"/>
</dbReference>
<dbReference type="InterPro" id="IPR000551">
    <property type="entry name" value="MerR-type_HTH_dom"/>
</dbReference>
<dbReference type="SMART" id="SM00422">
    <property type="entry name" value="HTH_MERR"/>
    <property type="match status" value="1"/>
</dbReference>